<organism evidence="1 2">
    <name type="scientific">Digitaria exilis</name>
    <dbReference type="NCBI Taxonomy" id="1010633"/>
    <lineage>
        <taxon>Eukaryota</taxon>
        <taxon>Viridiplantae</taxon>
        <taxon>Streptophyta</taxon>
        <taxon>Embryophyta</taxon>
        <taxon>Tracheophyta</taxon>
        <taxon>Spermatophyta</taxon>
        <taxon>Magnoliopsida</taxon>
        <taxon>Liliopsida</taxon>
        <taxon>Poales</taxon>
        <taxon>Poaceae</taxon>
        <taxon>PACMAD clade</taxon>
        <taxon>Panicoideae</taxon>
        <taxon>Panicodae</taxon>
        <taxon>Paniceae</taxon>
        <taxon>Anthephorinae</taxon>
        <taxon>Digitaria</taxon>
    </lineage>
</organism>
<keyword evidence="2" id="KW-1185">Reference proteome</keyword>
<accession>A0A835DY32</accession>
<protein>
    <recommendedName>
        <fullName evidence="3">Reverse transcriptase zinc-binding domain-containing protein</fullName>
    </recommendedName>
</protein>
<comment type="caution">
    <text evidence="1">The sequence shown here is derived from an EMBL/GenBank/DDBJ whole genome shotgun (WGS) entry which is preliminary data.</text>
</comment>
<reference evidence="1" key="1">
    <citation type="submission" date="2020-07" db="EMBL/GenBank/DDBJ databases">
        <title>Genome sequence and genetic diversity analysis of an under-domesticated orphan crop, white fonio (Digitaria exilis).</title>
        <authorList>
            <person name="Bennetzen J.L."/>
            <person name="Chen S."/>
            <person name="Ma X."/>
            <person name="Wang X."/>
            <person name="Yssel A.E.J."/>
            <person name="Chaluvadi S.R."/>
            <person name="Johnson M."/>
            <person name="Gangashetty P."/>
            <person name="Hamidou F."/>
            <person name="Sanogo M.D."/>
            <person name="Zwaenepoel A."/>
            <person name="Wallace J."/>
            <person name="Van De Peer Y."/>
            <person name="Van Deynze A."/>
        </authorList>
    </citation>
    <scope>NUCLEOTIDE SEQUENCE</scope>
    <source>
        <tissue evidence="1">Leaves</tissue>
    </source>
</reference>
<dbReference type="AlphaFoldDB" id="A0A835DY32"/>
<evidence type="ECO:0000313" key="1">
    <source>
        <dbReference type="EMBL" id="KAF8647789.1"/>
    </source>
</evidence>
<sequence>MESSSHLFFNCVVAKCMWYHISQAVGANLGDSFESIGSKWLSNKKYLAINMITSAALWGLWKLRNDFCFQNAAWRDMNYLLKRILQLAQNWIILCPQNRVEELKSHLSKISTAARSPGMLTWRTTR</sequence>
<gene>
    <name evidence="1" type="ORF">HU200_065204</name>
</gene>
<name>A0A835DY32_9POAL</name>
<dbReference type="Proteomes" id="UP000636709">
    <property type="component" value="Unassembled WGS sequence"/>
</dbReference>
<dbReference type="EMBL" id="JACEFO010002836">
    <property type="protein sequence ID" value="KAF8647789.1"/>
    <property type="molecule type" value="Genomic_DNA"/>
</dbReference>
<dbReference type="OrthoDB" id="682975at2759"/>
<evidence type="ECO:0008006" key="3">
    <source>
        <dbReference type="Google" id="ProtNLM"/>
    </source>
</evidence>
<evidence type="ECO:0000313" key="2">
    <source>
        <dbReference type="Proteomes" id="UP000636709"/>
    </source>
</evidence>
<proteinExistence type="predicted"/>